<feature type="transmembrane region" description="Helical" evidence="1">
    <location>
        <begin position="154"/>
        <end position="179"/>
    </location>
</feature>
<feature type="transmembrane region" description="Helical" evidence="1">
    <location>
        <begin position="185"/>
        <end position="205"/>
    </location>
</feature>
<sequence length="573" mass="63596">MTAASATWLLARAHGRMLRHKLRSGMLENRLLSLTVGGFLGLYSLAAYLLVGRGLDFIMKLPLIGPLLTERLVFLLFFFFFVMLVISNATITGMSLFRRKDMEWQIALPLPPRSLVLWKTLEGMLLASWGLFLLSTPILLALAQAYKADSRFMLAVLPAVLALVTIAANVSTWLLIILVRWARRWMWKPLLALVLLLLVQTLPFWHSSVETLNSGDLSASLNQILRHTEICMHPLLPSSWVAETIQAAGRGTFERTVFFNLVLLANALMSILVTTRIASALYYPAWNRIMSAAPEATRKARSPVSRASSGRLTQWLRSILALDRASFALLVKEVRTFLREPVQWGQSAIIFGLLLIYSMNLRKLGYDLQSPFWITVVSHLNLLVCCLALSTLTTRFIYPQFSLEGQRLWILGLSPLPLHRVLSLKLRLSASVLALIMVTLVVVSGASLGLPGQRILFFSAAILMLSYGLTSLALSLGALVPNFRESNPARIVSGFGGTVCLIASFVYIVGGMVLLLIPSWQNLRQDAVAMAGYNGRIELAALTGLALLTVAFGGIPYFFAKRQTKNLEYLRHL</sequence>
<dbReference type="Proteomes" id="UP001596052">
    <property type="component" value="Unassembled WGS sequence"/>
</dbReference>
<feature type="transmembrane region" description="Helical" evidence="1">
    <location>
        <begin position="31"/>
        <end position="51"/>
    </location>
</feature>
<feature type="transmembrane region" description="Helical" evidence="1">
    <location>
        <begin position="343"/>
        <end position="360"/>
    </location>
</feature>
<evidence type="ECO:0000313" key="3">
    <source>
        <dbReference type="Proteomes" id="UP001596052"/>
    </source>
</evidence>
<feature type="transmembrane region" description="Helical" evidence="1">
    <location>
        <begin position="117"/>
        <end position="142"/>
    </location>
</feature>
<keyword evidence="3" id="KW-1185">Reference proteome</keyword>
<reference evidence="3" key="1">
    <citation type="journal article" date="2019" name="Int. J. Syst. Evol. Microbiol.">
        <title>The Global Catalogue of Microorganisms (GCM) 10K type strain sequencing project: providing services to taxonomists for standard genome sequencing and annotation.</title>
        <authorList>
            <consortium name="The Broad Institute Genomics Platform"/>
            <consortium name="The Broad Institute Genome Sequencing Center for Infectious Disease"/>
            <person name="Wu L."/>
            <person name="Ma J."/>
        </authorList>
    </citation>
    <scope>NUCLEOTIDE SEQUENCE [LARGE SCALE GENOMIC DNA]</scope>
    <source>
        <strain evidence="3">CGMCC 4.1469</strain>
    </source>
</reference>
<keyword evidence="1" id="KW-0472">Membrane</keyword>
<feature type="transmembrane region" description="Helical" evidence="1">
    <location>
        <begin position="372"/>
        <end position="398"/>
    </location>
</feature>
<proteinExistence type="predicted"/>
<accession>A0ABW0KSU6</accession>
<feature type="transmembrane region" description="Helical" evidence="1">
    <location>
        <begin position="455"/>
        <end position="480"/>
    </location>
</feature>
<keyword evidence="1" id="KW-1133">Transmembrane helix</keyword>
<evidence type="ECO:0000313" key="2">
    <source>
        <dbReference type="EMBL" id="MFC5455813.1"/>
    </source>
</evidence>
<name>A0ABW0KSU6_9BACT</name>
<feature type="transmembrane region" description="Helical" evidence="1">
    <location>
        <begin position="257"/>
        <end position="283"/>
    </location>
</feature>
<evidence type="ECO:0008006" key="4">
    <source>
        <dbReference type="Google" id="ProtNLM"/>
    </source>
</evidence>
<comment type="caution">
    <text evidence="2">The sequence shown here is derived from an EMBL/GenBank/DDBJ whole genome shotgun (WGS) entry which is preliminary data.</text>
</comment>
<feature type="transmembrane region" description="Helical" evidence="1">
    <location>
        <begin position="428"/>
        <end position="449"/>
    </location>
</feature>
<feature type="transmembrane region" description="Helical" evidence="1">
    <location>
        <begin position="537"/>
        <end position="560"/>
    </location>
</feature>
<feature type="transmembrane region" description="Helical" evidence="1">
    <location>
        <begin position="492"/>
        <end position="517"/>
    </location>
</feature>
<dbReference type="InterPro" id="IPR031599">
    <property type="entry name" value="ABC_tran_2"/>
</dbReference>
<feature type="transmembrane region" description="Helical" evidence="1">
    <location>
        <begin position="72"/>
        <end position="97"/>
    </location>
</feature>
<protein>
    <recommendedName>
        <fullName evidence="4">ABC-2 type transport system permease protein</fullName>
    </recommendedName>
</protein>
<dbReference type="EMBL" id="JBHSMQ010000004">
    <property type="protein sequence ID" value="MFC5455813.1"/>
    <property type="molecule type" value="Genomic_DNA"/>
</dbReference>
<gene>
    <name evidence="2" type="ORF">ACFQDI_13185</name>
</gene>
<keyword evidence="1" id="KW-0812">Transmembrane</keyword>
<organism evidence="2 3">
    <name type="scientific">Prosthecobacter fluviatilis</name>
    <dbReference type="NCBI Taxonomy" id="445931"/>
    <lineage>
        <taxon>Bacteria</taxon>
        <taxon>Pseudomonadati</taxon>
        <taxon>Verrucomicrobiota</taxon>
        <taxon>Verrucomicrobiia</taxon>
        <taxon>Verrucomicrobiales</taxon>
        <taxon>Verrucomicrobiaceae</taxon>
        <taxon>Prosthecobacter</taxon>
    </lineage>
</organism>
<evidence type="ECO:0000256" key="1">
    <source>
        <dbReference type="SAM" id="Phobius"/>
    </source>
</evidence>
<dbReference type="RefSeq" id="WP_377167259.1">
    <property type="nucleotide sequence ID" value="NZ_JBHSMQ010000004.1"/>
</dbReference>
<dbReference type="Pfam" id="PF16949">
    <property type="entry name" value="ABC_tran_2"/>
    <property type="match status" value="1"/>
</dbReference>